<reference evidence="2 3" key="1">
    <citation type="submission" date="2018-06" db="EMBL/GenBank/DDBJ databases">
        <title>Chryseolinea flavus sp. nov., a member of the phylum Bacteroidetes isolated from soil.</title>
        <authorList>
            <person name="Li Y."/>
            <person name="Wang J."/>
        </authorList>
    </citation>
    <scope>NUCLEOTIDE SEQUENCE [LARGE SCALE GENOMIC DNA]</scope>
    <source>
        <strain evidence="2 3">SDU1-6</strain>
    </source>
</reference>
<dbReference type="EMBL" id="QMFY01000003">
    <property type="protein sequence ID" value="RAW01820.1"/>
    <property type="molecule type" value="Genomic_DNA"/>
</dbReference>
<organism evidence="2 3">
    <name type="scientific">Pseudochryseolinea flava</name>
    <dbReference type="NCBI Taxonomy" id="2059302"/>
    <lineage>
        <taxon>Bacteria</taxon>
        <taxon>Pseudomonadati</taxon>
        <taxon>Bacteroidota</taxon>
        <taxon>Cytophagia</taxon>
        <taxon>Cytophagales</taxon>
        <taxon>Fulvivirgaceae</taxon>
        <taxon>Pseudochryseolinea</taxon>
    </lineage>
</organism>
<dbReference type="AlphaFoldDB" id="A0A364Y4E7"/>
<proteinExistence type="predicted"/>
<keyword evidence="1" id="KW-1133">Transmembrane helix</keyword>
<evidence type="ECO:0000313" key="2">
    <source>
        <dbReference type="EMBL" id="RAW01820.1"/>
    </source>
</evidence>
<dbReference type="OrthoDB" id="118637at2"/>
<dbReference type="Proteomes" id="UP000251889">
    <property type="component" value="Unassembled WGS sequence"/>
</dbReference>
<evidence type="ECO:0000256" key="1">
    <source>
        <dbReference type="SAM" id="Phobius"/>
    </source>
</evidence>
<keyword evidence="1" id="KW-0472">Membrane</keyword>
<evidence type="ECO:0008006" key="4">
    <source>
        <dbReference type="Google" id="ProtNLM"/>
    </source>
</evidence>
<feature type="transmembrane region" description="Helical" evidence="1">
    <location>
        <begin position="35"/>
        <end position="55"/>
    </location>
</feature>
<accession>A0A364Y4E7</accession>
<keyword evidence="1" id="KW-0812">Transmembrane</keyword>
<dbReference type="SUPFAM" id="SSF55961">
    <property type="entry name" value="Bet v1-like"/>
    <property type="match status" value="1"/>
</dbReference>
<sequence length="328" mass="37241">MKKIAQKYKLLIIGIVVGVAYGMLTRLRFGEDATLASITYLFLVPTILGIVPLIFAGDDQLRSYRNIIFIPWICTATFFVVMVVAGVEGILCLLVLGGPFFILGTLGAFIFRLFLLRDQKRKLKSISLLLLPFLLSPLEEFVESPSAKFEVSSSILINASSNEVWNQIVEVDSINHDEYDRGILNVLGIPRPINATVTHKGVGGERVGNFEGGLRFVERITEFEPNRRVSFSIKVDPASVRHNVFDQHVLNGNYFRFVDATYEIEIVDNHRIKLNLSSQYQLTSKINFYGRFWGDLMLKDFQDRLLVVIRRRSEVNAPLEIQRAVVIR</sequence>
<feature type="transmembrane region" description="Helical" evidence="1">
    <location>
        <begin position="93"/>
        <end position="115"/>
    </location>
</feature>
<gene>
    <name evidence="2" type="ORF">DQQ10_09255</name>
</gene>
<feature type="transmembrane region" description="Helical" evidence="1">
    <location>
        <begin position="67"/>
        <end position="87"/>
    </location>
</feature>
<comment type="caution">
    <text evidence="2">The sequence shown here is derived from an EMBL/GenBank/DDBJ whole genome shotgun (WGS) entry which is preliminary data.</text>
</comment>
<keyword evidence="3" id="KW-1185">Reference proteome</keyword>
<name>A0A364Y4E7_9BACT</name>
<evidence type="ECO:0000313" key="3">
    <source>
        <dbReference type="Proteomes" id="UP000251889"/>
    </source>
</evidence>
<dbReference type="Gene3D" id="3.30.530.20">
    <property type="match status" value="1"/>
</dbReference>
<protein>
    <recommendedName>
        <fullName evidence="4">SRPBCC family protein</fullName>
    </recommendedName>
</protein>
<dbReference type="RefSeq" id="WP_112746561.1">
    <property type="nucleotide sequence ID" value="NZ_QMFY01000003.1"/>
</dbReference>
<feature type="transmembrane region" description="Helical" evidence="1">
    <location>
        <begin position="10"/>
        <end position="29"/>
    </location>
</feature>
<dbReference type="InterPro" id="IPR023393">
    <property type="entry name" value="START-like_dom_sf"/>
</dbReference>